<proteinExistence type="predicted"/>
<dbReference type="RefSeq" id="WP_036157401.1">
    <property type="nucleotide sequence ID" value="NZ_AVCX01000002.1"/>
</dbReference>
<evidence type="ECO:0000259" key="1">
    <source>
        <dbReference type="Pfam" id="PF06902"/>
    </source>
</evidence>
<comment type="caution">
    <text evidence="2">The sequence shown here is derived from an EMBL/GenBank/DDBJ whole genome shotgun (WGS) entry which is preliminary data.</text>
</comment>
<dbReference type="eggNOG" id="COG3592">
    <property type="taxonomic scope" value="Bacteria"/>
</dbReference>
<dbReference type="STRING" id="1220589.CD32_18560"/>
<dbReference type="InterPro" id="IPR010693">
    <property type="entry name" value="Divergent_4Fe-4S_mono-cluster"/>
</dbReference>
<dbReference type="AlphaFoldDB" id="A0A0A3IHB3"/>
<gene>
    <name evidence="2" type="ORF">CD32_18560</name>
</gene>
<sequence>MDEEKLLQEGYRKYYGKEIDVFFKKELCIHAQSCLHGNPAVFNVDRRPWILPDAEQKVEEVMRAVNSCRVGALQYILHERKENDQE</sequence>
<evidence type="ECO:0000313" key="2">
    <source>
        <dbReference type="EMBL" id="KGR82840.1"/>
    </source>
</evidence>
<evidence type="ECO:0000313" key="3">
    <source>
        <dbReference type="Proteomes" id="UP000030437"/>
    </source>
</evidence>
<protein>
    <recommendedName>
        <fullName evidence="1">Divergent 4Fe-4S mono-cluster domain-containing protein</fullName>
    </recommendedName>
</protein>
<dbReference type="Gene3D" id="3.30.70.20">
    <property type="match status" value="1"/>
</dbReference>
<dbReference type="Pfam" id="PF06902">
    <property type="entry name" value="Fer4_19"/>
    <property type="match status" value="1"/>
</dbReference>
<dbReference type="OrthoDB" id="9793389at2"/>
<name>A0A0A3IHB3_9BACI</name>
<reference evidence="2 3" key="1">
    <citation type="submission" date="2014-02" db="EMBL/GenBank/DDBJ databases">
        <title>Draft genome sequence of Lysinibacillus odysseyi NBRC 100172.</title>
        <authorList>
            <person name="Zhang F."/>
            <person name="Wang G."/>
            <person name="Zhang L."/>
        </authorList>
    </citation>
    <scope>NUCLEOTIDE SEQUENCE [LARGE SCALE GENOMIC DNA]</scope>
    <source>
        <strain evidence="2 3">NBRC 100172</strain>
    </source>
</reference>
<dbReference type="Proteomes" id="UP000030437">
    <property type="component" value="Unassembled WGS sequence"/>
</dbReference>
<feature type="domain" description="Divergent 4Fe-4S mono-cluster" evidence="1">
    <location>
        <begin position="14"/>
        <end position="77"/>
    </location>
</feature>
<accession>A0A0A3IHB3</accession>
<keyword evidence="3" id="KW-1185">Reference proteome</keyword>
<organism evidence="2 3">
    <name type="scientific">Lysinibacillus odysseyi 34hs-1 = NBRC 100172</name>
    <dbReference type="NCBI Taxonomy" id="1220589"/>
    <lineage>
        <taxon>Bacteria</taxon>
        <taxon>Bacillati</taxon>
        <taxon>Bacillota</taxon>
        <taxon>Bacilli</taxon>
        <taxon>Bacillales</taxon>
        <taxon>Bacillaceae</taxon>
        <taxon>Lysinibacillus</taxon>
    </lineage>
</organism>
<dbReference type="EMBL" id="JPVP01000059">
    <property type="protein sequence ID" value="KGR82840.1"/>
    <property type="molecule type" value="Genomic_DNA"/>
</dbReference>